<dbReference type="InterPro" id="IPR050107">
    <property type="entry name" value="ABC_carbohydrate_import_ATPase"/>
</dbReference>
<evidence type="ECO:0000256" key="2">
    <source>
        <dbReference type="ARBA" id="ARBA00022737"/>
    </source>
</evidence>
<accession>A0A840PI30</accession>
<protein>
    <submittedName>
        <fullName evidence="6">Ribose transport system ATP-binding protein</fullName>
    </submittedName>
</protein>
<evidence type="ECO:0000256" key="1">
    <source>
        <dbReference type="ARBA" id="ARBA00022448"/>
    </source>
</evidence>
<keyword evidence="4 6" id="KW-0067">ATP-binding</keyword>
<feature type="domain" description="ABC transporter" evidence="5">
    <location>
        <begin position="257"/>
        <end position="493"/>
    </location>
</feature>
<dbReference type="InterPro" id="IPR003439">
    <property type="entry name" value="ABC_transporter-like_ATP-bd"/>
</dbReference>
<dbReference type="SMART" id="SM00382">
    <property type="entry name" value="AAA"/>
    <property type="match status" value="2"/>
</dbReference>
<comment type="caution">
    <text evidence="6">The sequence shown here is derived from an EMBL/GenBank/DDBJ whole genome shotgun (WGS) entry which is preliminary data.</text>
</comment>
<name>A0A840PI30_9ACTN</name>
<dbReference type="PANTHER" id="PTHR43790">
    <property type="entry name" value="CARBOHYDRATE TRANSPORT ATP-BINDING PROTEIN MG119-RELATED"/>
    <property type="match status" value="1"/>
</dbReference>
<dbReference type="Pfam" id="PF00005">
    <property type="entry name" value="ABC_tran"/>
    <property type="match status" value="2"/>
</dbReference>
<dbReference type="EMBL" id="JACHGN010000017">
    <property type="protein sequence ID" value="MBB5137461.1"/>
    <property type="molecule type" value="Genomic_DNA"/>
</dbReference>
<dbReference type="RefSeq" id="WP_185054354.1">
    <property type="nucleotide sequence ID" value="NZ_BAABIX010000012.1"/>
</dbReference>
<keyword evidence="2" id="KW-0677">Repeat</keyword>
<dbReference type="GO" id="GO:0016887">
    <property type="term" value="F:ATP hydrolysis activity"/>
    <property type="evidence" value="ECO:0007669"/>
    <property type="project" value="InterPro"/>
</dbReference>
<evidence type="ECO:0000256" key="3">
    <source>
        <dbReference type="ARBA" id="ARBA00022741"/>
    </source>
</evidence>
<proteinExistence type="predicted"/>
<sequence>MIEVSGLRKAYPGVVALDGVSLQIRPGEVVGLAGENGAGKSTLLKALVGLVRPDEGTISVRGRQVRLRGVAEAAAHGIGMVFQEQSLVPNLTAAENILLGCEGSGVRLGVYRWRRLRELAQAQLDKIGSRVDPMARTETLSFAERQMVEIAKVLAIEERTKEPPVVLLDEPTSVLETEEIETLFAQIERLRKHASVVFVSHRLDEVLQVCDRVYVLRGGQVAGEIDPATADAADLHRMMIGTEATGSHYHDDLHTPPERESVRLSVRGLCGDGFSDVSFDLARGEVVAVAGVHGSGREELCRALFGGRAITAGQVELDGETVRLSSPRDAVRAGLGYVPSERKVEGIVAAMSVAENMALPHTGALAREAQAVEEWIERLRIKTPDRHTAIGTLSGGNQQKVVLARWLLTGSLRVLLLDHPTRGLDVGAKSEVYRLIRDLSASGVSVLMLADSLEECIAMSDRVLVMKEGRVTMTLHTPPGAKPDPVELVKEMV</sequence>
<keyword evidence="7" id="KW-1185">Reference proteome</keyword>
<reference evidence="6 7" key="1">
    <citation type="submission" date="2020-08" db="EMBL/GenBank/DDBJ databases">
        <title>Genomic Encyclopedia of Type Strains, Phase IV (KMG-IV): sequencing the most valuable type-strain genomes for metagenomic binning, comparative biology and taxonomic classification.</title>
        <authorList>
            <person name="Goeker M."/>
        </authorList>
    </citation>
    <scope>NUCLEOTIDE SEQUENCE [LARGE SCALE GENOMIC DNA]</scope>
    <source>
        <strain evidence="6 7">DSM 45615</strain>
    </source>
</reference>
<organism evidence="6 7">
    <name type="scientific">Thermocatellispora tengchongensis</name>
    <dbReference type="NCBI Taxonomy" id="1073253"/>
    <lineage>
        <taxon>Bacteria</taxon>
        <taxon>Bacillati</taxon>
        <taxon>Actinomycetota</taxon>
        <taxon>Actinomycetes</taxon>
        <taxon>Streptosporangiales</taxon>
        <taxon>Streptosporangiaceae</taxon>
        <taxon>Thermocatellispora</taxon>
    </lineage>
</organism>
<dbReference type="CDD" id="cd03215">
    <property type="entry name" value="ABC_Carb_Monos_II"/>
    <property type="match status" value="1"/>
</dbReference>
<dbReference type="Gene3D" id="3.40.50.300">
    <property type="entry name" value="P-loop containing nucleotide triphosphate hydrolases"/>
    <property type="match status" value="2"/>
</dbReference>
<evidence type="ECO:0000313" key="7">
    <source>
        <dbReference type="Proteomes" id="UP000578449"/>
    </source>
</evidence>
<dbReference type="Proteomes" id="UP000578449">
    <property type="component" value="Unassembled WGS sequence"/>
</dbReference>
<dbReference type="PROSITE" id="PS50893">
    <property type="entry name" value="ABC_TRANSPORTER_2"/>
    <property type="match status" value="2"/>
</dbReference>
<dbReference type="PANTHER" id="PTHR43790:SF9">
    <property type="entry name" value="GALACTOFURANOSE TRANSPORTER ATP-BINDING PROTEIN YTFR"/>
    <property type="match status" value="1"/>
</dbReference>
<evidence type="ECO:0000256" key="4">
    <source>
        <dbReference type="ARBA" id="ARBA00022840"/>
    </source>
</evidence>
<dbReference type="AlphaFoldDB" id="A0A840PI30"/>
<dbReference type="GO" id="GO:0005524">
    <property type="term" value="F:ATP binding"/>
    <property type="evidence" value="ECO:0007669"/>
    <property type="project" value="UniProtKB-KW"/>
</dbReference>
<keyword evidence="3" id="KW-0547">Nucleotide-binding</keyword>
<keyword evidence="1" id="KW-0813">Transport</keyword>
<evidence type="ECO:0000313" key="6">
    <source>
        <dbReference type="EMBL" id="MBB5137461.1"/>
    </source>
</evidence>
<feature type="domain" description="ABC transporter" evidence="5">
    <location>
        <begin position="2"/>
        <end position="243"/>
    </location>
</feature>
<dbReference type="CDD" id="cd03216">
    <property type="entry name" value="ABC_Carb_Monos_I"/>
    <property type="match status" value="1"/>
</dbReference>
<dbReference type="SUPFAM" id="SSF52540">
    <property type="entry name" value="P-loop containing nucleoside triphosphate hydrolases"/>
    <property type="match status" value="2"/>
</dbReference>
<gene>
    <name evidence="6" type="ORF">HNP84_007213</name>
</gene>
<dbReference type="InterPro" id="IPR003593">
    <property type="entry name" value="AAA+_ATPase"/>
</dbReference>
<dbReference type="PROSITE" id="PS00211">
    <property type="entry name" value="ABC_TRANSPORTER_1"/>
    <property type="match status" value="1"/>
</dbReference>
<evidence type="ECO:0000259" key="5">
    <source>
        <dbReference type="PROSITE" id="PS50893"/>
    </source>
</evidence>
<dbReference type="InterPro" id="IPR017871">
    <property type="entry name" value="ABC_transporter-like_CS"/>
</dbReference>
<dbReference type="InterPro" id="IPR027417">
    <property type="entry name" value="P-loop_NTPase"/>
</dbReference>